<dbReference type="Pfam" id="PF01547">
    <property type="entry name" value="SBP_bac_1"/>
    <property type="match status" value="1"/>
</dbReference>
<dbReference type="PANTHER" id="PTHR43649:SF33">
    <property type="entry name" value="POLYGALACTURONAN_RHAMNOGALACTURONAN-BINDING PROTEIN YTCQ"/>
    <property type="match status" value="1"/>
</dbReference>
<evidence type="ECO:0000256" key="1">
    <source>
        <dbReference type="ARBA" id="ARBA00022475"/>
    </source>
</evidence>
<proteinExistence type="predicted"/>
<dbReference type="PANTHER" id="PTHR43649">
    <property type="entry name" value="ARABINOSE-BINDING PROTEIN-RELATED"/>
    <property type="match status" value="1"/>
</dbReference>
<dbReference type="InterPro" id="IPR006059">
    <property type="entry name" value="SBP"/>
</dbReference>
<feature type="compositionally biased region" description="Gly residues" evidence="6">
    <location>
        <begin position="30"/>
        <end position="45"/>
    </location>
</feature>
<organism evidence="7 8">
    <name type="scientific">Paenibacillus sabuli</name>
    <dbReference type="NCBI Taxonomy" id="2772509"/>
    <lineage>
        <taxon>Bacteria</taxon>
        <taxon>Bacillati</taxon>
        <taxon>Bacillota</taxon>
        <taxon>Bacilli</taxon>
        <taxon>Bacillales</taxon>
        <taxon>Paenibacillaceae</taxon>
        <taxon>Paenibacillus</taxon>
    </lineage>
</organism>
<gene>
    <name evidence="7" type="ORF">IDH44_13930</name>
</gene>
<keyword evidence="5" id="KW-0449">Lipoprotein</keyword>
<sequence length="515" mass="55947">MDLRHKRGWMAAALVLVVVVLLAGCSGQEPAGGGNKDAAAGGGGGEQKEASANKPELKFLKVYTNIDYNHYPVADYIEEASGYAIQYDALPQEHASEKLNLIMASGSNYDLVDATNAQDFFTFAENGALTDLTPLIDEFGPHIREAISDESFASASVDGKIYGIPTLNISYVRTGLLIRTDWLEQVGLPMPQTLDEFTAVLRAFREQDPGGNGAQNIPFTMSGTPLIDNVAGAFGLFVDGGAQWSEVDGELVHAANHPALPDYLQYVRMLYEEGLLDAEFATNKGSTAAEKFTSGRAGVLVAGWSSIPGYDEALQKVQPDATYQFLLPMEGADGQKGFLKHGGINKITFVPKSAAHPEDAVKAVNALLEPETFKEMFIGTEGETYTVEDGAYLPIEPAFFDQRGSSNAFVIGMDEDVFETYWQARLRKNQAMYDNYRIVNEVPEEQRVFNPLAFAPYLPQLAASNNQLNSVVRDALIQMVVDGVTDKGIADMQSAWKAAGGEAVAAEINEWYTSR</sequence>
<keyword evidence="1" id="KW-1003">Cell membrane</keyword>
<evidence type="ECO:0000256" key="2">
    <source>
        <dbReference type="ARBA" id="ARBA00022729"/>
    </source>
</evidence>
<feature type="region of interest" description="Disordered" evidence="6">
    <location>
        <begin position="29"/>
        <end position="50"/>
    </location>
</feature>
<evidence type="ECO:0000256" key="5">
    <source>
        <dbReference type="ARBA" id="ARBA00023288"/>
    </source>
</evidence>
<evidence type="ECO:0000313" key="8">
    <source>
        <dbReference type="Proteomes" id="UP000621560"/>
    </source>
</evidence>
<dbReference type="RefSeq" id="WP_190918599.1">
    <property type="nucleotide sequence ID" value="NZ_JACXIZ010000022.1"/>
</dbReference>
<dbReference type="SUPFAM" id="SSF53850">
    <property type="entry name" value="Periplasmic binding protein-like II"/>
    <property type="match status" value="1"/>
</dbReference>
<dbReference type="Gene3D" id="3.40.190.10">
    <property type="entry name" value="Periplasmic binding protein-like II"/>
    <property type="match status" value="2"/>
</dbReference>
<accession>A0A927BT43</accession>
<comment type="caution">
    <text evidence="7">The sequence shown here is derived from an EMBL/GenBank/DDBJ whole genome shotgun (WGS) entry which is preliminary data.</text>
</comment>
<dbReference type="Proteomes" id="UP000621560">
    <property type="component" value="Unassembled WGS sequence"/>
</dbReference>
<evidence type="ECO:0000256" key="4">
    <source>
        <dbReference type="ARBA" id="ARBA00023139"/>
    </source>
</evidence>
<keyword evidence="4" id="KW-0564">Palmitate</keyword>
<keyword evidence="2" id="KW-0732">Signal</keyword>
<keyword evidence="3" id="KW-0472">Membrane</keyword>
<evidence type="ECO:0000313" key="7">
    <source>
        <dbReference type="EMBL" id="MBD2846298.1"/>
    </source>
</evidence>
<dbReference type="AlphaFoldDB" id="A0A927BT43"/>
<name>A0A927BT43_9BACL</name>
<dbReference type="PROSITE" id="PS51257">
    <property type="entry name" value="PROKAR_LIPOPROTEIN"/>
    <property type="match status" value="1"/>
</dbReference>
<evidence type="ECO:0000256" key="6">
    <source>
        <dbReference type="SAM" id="MobiDB-lite"/>
    </source>
</evidence>
<dbReference type="EMBL" id="JACXIZ010000022">
    <property type="protein sequence ID" value="MBD2846298.1"/>
    <property type="molecule type" value="Genomic_DNA"/>
</dbReference>
<reference evidence="7" key="1">
    <citation type="submission" date="2020-09" db="EMBL/GenBank/DDBJ databases">
        <title>A novel bacterium of genus Paenibacillus, isolated from South China Sea.</title>
        <authorList>
            <person name="Huang H."/>
            <person name="Mo K."/>
            <person name="Hu Y."/>
        </authorList>
    </citation>
    <scope>NUCLEOTIDE SEQUENCE</scope>
    <source>
        <strain evidence="7">IB182496</strain>
    </source>
</reference>
<protein>
    <submittedName>
        <fullName evidence="7">Extracellular solute-binding protein</fullName>
    </submittedName>
</protein>
<evidence type="ECO:0000256" key="3">
    <source>
        <dbReference type="ARBA" id="ARBA00023136"/>
    </source>
</evidence>
<dbReference type="InterPro" id="IPR050490">
    <property type="entry name" value="Bact_solute-bd_prot1"/>
</dbReference>
<keyword evidence="8" id="KW-1185">Reference proteome</keyword>